<feature type="transmembrane region" description="Helical" evidence="1">
    <location>
        <begin position="64"/>
        <end position="84"/>
    </location>
</feature>
<dbReference type="AlphaFoldDB" id="A0A154L3U9"/>
<gene>
    <name evidence="3" type="ORF">AUP42_19225</name>
</gene>
<evidence type="ECO:0000313" key="3">
    <source>
        <dbReference type="EMBL" id="KZB63935.1"/>
    </source>
</evidence>
<name>A0A154L3U9_9PROT</name>
<feature type="transmembrane region" description="Helical" evidence="1">
    <location>
        <begin position="135"/>
        <end position="154"/>
    </location>
</feature>
<organism evidence="3 4">
    <name type="scientific">Thalassospira lucentensis</name>
    <dbReference type="NCBI Taxonomy" id="168935"/>
    <lineage>
        <taxon>Bacteria</taxon>
        <taxon>Pseudomonadati</taxon>
        <taxon>Pseudomonadota</taxon>
        <taxon>Alphaproteobacteria</taxon>
        <taxon>Rhodospirillales</taxon>
        <taxon>Thalassospiraceae</taxon>
        <taxon>Thalassospira</taxon>
    </lineage>
</organism>
<evidence type="ECO:0000313" key="4">
    <source>
        <dbReference type="Proteomes" id="UP000076335"/>
    </source>
</evidence>
<dbReference type="Pfam" id="PF20349">
    <property type="entry name" value="DUF6644"/>
    <property type="match status" value="1"/>
</dbReference>
<feature type="domain" description="DUF6644" evidence="2">
    <location>
        <begin position="6"/>
        <end position="156"/>
    </location>
</feature>
<keyword evidence="1" id="KW-1133">Transmembrane helix</keyword>
<keyword evidence="1" id="KW-0812">Transmembrane</keyword>
<dbReference type="EMBL" id="LPVY01000013">
    <property type="protein sequence ID" value="KZB63935.1"/>
    <property type="molecule type" value="Genomic_DNA"/>
</dbReference>
<sequence length="157" mass="17092">MQELATWLEASTLATALRSPGPLYMLVNAAHILGLSLLIGAIVPLDLRLVGIIRRPDIRVIGPFLSRAAGCGFLLVLLTGPALWSVNAIEYLDNTAFRWKMLLVALGIATIVIQHVAPGWHHTITTGRITHPTRIMAALSLLIWPSALLAGRWIGFF</sequence>
<evidence type="ECO:0000259" key="2">
    <source>
        <dbReference type="Pfam" id="PF20349"/>
    </source>
</evidence>
<evidence type="ECO:0000256" key="1">
    <source>
        <dbReference type="SAM" id="Phobius"/>
    </source>
</evidence>
<comment type="caution">
    <text evidence="3">The sequence shown here is derived from an EMBL/GenBank/DDBJ whole genome shotgun (WGS) entry which is preliminary data.</text>
</comment>
<feature type="transmembrane region" description="Helical" evidence="1">
    <location>
        <begin position="96"/>
        <end position="114"/>
    </location>
</feature>
<accession>A0A154L3U9</accession>
<feature type="transmembrane region" description="Helical" evidence="1">
    <location>
        <begin position="23"/>
        <end position="43"/>
    </location>
</feature>
<dbReference type="Proteomes" id="UP000076335">
    <property type="component" value="Unassembled WGS sequence"/>
</dbReference>
<protein>
    <recommendedName>
        <fullName evidence="2">DUF6644 domain-containing protein</fullName>
    </recommendedName>
</protein>
<proteinExistence type="predicted"/>
<keyword evidence="1" id="KW-0472">Membrane</keyword>
<dbReference type="OrthoDB" id="118399at2"/>
<reference evidence="3 4" key="1">
    <citation type="submission" date="2015-12" db="EMBL/GenBank/DDBJ databases">
        <title>Genome sequence of Thalassospira lucentensis MCCC 1A02072.</title>
        <authorList>
            <person name="Lu L."/>
            <person name="Lai Q."/>
            <person name="Shao Z."/>
            <person name="Qian P."/>
        </authorList>
    </citation>
    <scope>NUCLEOTIDE SEQUENCE [LARGE SCALE GENOMIC DNA]</scope>
    <source>
        <strain evidence="3 4">MCCC 1A02072</strain>
    </source>
</reference>
<dbReference type="InterPro" id="IPR046586">
    <property type="entry name" value="DUF6644"/>
</dbReference>
<dbReference type="RefSeq" id="WP_062951920.1">
    <property type="nucleotide sequence ID" value="NZ_LPVY01000013.1"/>
</dbReference>